<evidence type="ECO:0000256" key="1">
    <source>
        <dbReference type="ARBA" id="ARBA00007198"/>
    </source>
</evidence>
<dbReference type="RefSeq" id="WP_176004868.1">
    <property type="nucleotide sequence ID" value="NZ_JABWMI010000005.1"/>
</dbReference>
<accession>A0A7Y9C663</accession>
<dbReference type="Gene3D" id="3.40.30.10">
    <property type="entry name" value="Glutaredoxin"/>
    <property type="match status" value="1"/>
</dbReference>
<sequence>MLQIYHNNRCSKSRECVVSLDASETPYETIDYLRNPLKFRQIKALLKKLKLNAIDIVRTNETEWAAYKGLELSNDDIVRILAKHPILMQRPIVVNGDKAVVARPLEKISEIV</sequence>
<dbReference type="PANTHER" id="PTHR30041:SF4">
    <property type="entry name" value="ARSENATE REDUCTASE"/>
    <property type="match status" value="1"/>
</dbReference>
<name>A0A7Y9C663_9FLAO</name>
<dbReference type="PROSITE" id="PS51353">
    <property type="entry name" value="ARSC"/>
    <property type="match status" value="1"/>
</dbReference>
<evidence type="ECO:0000313" key="3">
    <source>
        <dbReference type="EMBL" id="NYA70053.1"/>
    </source>
</evidence>
<dbReference type="Proteomes" id="UP000535020">
    <property type="component" value="Unassembled WGS sequence"/>
</dbReference>
<gene>
    <name evidence="3" type="ORF">HZF10_03915</name>
</gene>
<dbReference type="SUPFAM" id="SSF52833">
    <property type="entry name" value="Thioredoxin-like"/>
    <property type="match status" value="1"/>
</dbReference>
<dbReference type="PANTHER" id="PTHR30041">
    <property type="entry name" value="ARSENATE REDUCTASE"/>
    <property type="match status" value="1"/>
</dbReference>
<dbReference type="EMBL" id="JACBJI010000001">
    <property type="protein sequence ID" value="NYA70053.1"/>
    <property type="molecule type" value="Genomic_DNA"/>
</dbReference>
<reference evidence="3 4" key="1">
    <citation type="submission" date="2020-07" db="EMBL/GenBank/DDBJ databases">
        <authorList>
            <person name="Sun Q."/>
        </authorList>
    </citation>
    <scope>NUCLEOTIDE SEQUENCE [LARGE SCALE GENOMIC DNA]</scope>
    <source>
        <strain evidence="3 4">MAH-1</strain>
    </source>
</reference>
<dbReference type="Pfam" id="PF03960">
    <property type="entry name" value="ArsC"/>
    <property type="match status" value="1"/>
</dbReference>
<evidence type="ECO:0000256" key="2">
    <source>
        <dbReference type="PROSITE-ProRule" id="PRU01282"/>
    </source>
</evidence>
<dbReference type="InterPro" id="IPR006660">
    <property type="entry name" value="Arsenate_reductase-like"/>
</dbReference>
<comment type="similarity">
    <text evidence="1 2">Belongs to the ArsC family.</text>
</comment>
<comment type="caution">
    <text evidence="3">The sequence shown here is derived from an EMBL/GenBank/DDBJ whole genome shotgun (WGS) entry which is preliminary data.</text>
</comment>
<proteinExistence type="inferred from homology"/>
<evidence type="ECO:0000313" key="4">
    <source>
        <dbReference type="Proteomes" id="UP000535020"/>
    </source>
</evidence>
<keyword evidence="4" id="KW-1185">Reference proteome</keyword>
<organism evidence="3 4">
    <name type="scientific">Flavobacterium agri</name>
    <dbReference type="NCBI Taxonomy" id="2743471"/>
    <lineage>
        <taxon>Bacteria</taxon>
        <taxon>Pseudomonadati</taxon>
        <taxon>Bacteroidota</taxon>
        <taxon>Flavobacteriia</taxon>
        <taxon>Flavobacteriales</taxon>
        <taxon>Flavobacteriaceae</taxon>
        <taxon>Flavobacterium</taxon>
    </lineage>
</organism>
<protein>
    <submittedName>
        <fullName evidence="3">Arsenate reductase</fullName>
    </submittedName>
</protein>
<dbReference type="InterPro" id="IPR036249">
    <property type="entry name" value="Thioredoxin-like_sf"/>
</dbReference>
<dbReference type="AlphaFoldDB" id="A0A7Y9C663"/>